<accession>A0A8J7JAM2</accession>
<dbReference type="Proteomes" id="UP000636888">
    <property type="component" value="Unassembled WGS sequence"/>
</dbReference>
<reference evidence="1" key="1">
    <citation type="submission" date="2020-12" db="EMBL/GenBank/DDBJ databases">
        <title>Geomonas sp. Red875, isolated from river sediment.</title>
        <authorList>
            <person name="Xu Z."/>
            <person name="Zhang Z."/>
            <person name="Masuda Y."/>
            <person name="Itoh H."/>
            <person name="Senoo K."/>
        </authorList>
    </citation>
    <scope>NUCLEOTIDE SEQUENCE</scope>
    <source>
        <strain evidence="1">Red875</strain>
    </source>
</reference>
<dbReference type="RefSeq" id="WP_199382293.1">
    <property type="nucleotide sequence ID" value="NZ_JAEMHM010000002.1"/>
</dbReference>
<keyword evidence="2" id="KW-1185">Reference proteome</keyword>
<evidence type="ECO:0000313" key="2">
    <source>
        <dbReference type="Proteomes" id="UP000636888"/>
    </source>
</evidence>
<evidence type="ECO:0000313" key="1">
    <source>
        <dbReference type="EMBL" id="MBJ6723443.1"/>
    </source>
</evidence>
<sequence length="62" mass="7008">MKKHQHCVDCNSEAVSYTIKRKTRYVTTTEIAYSCGARRKEYSDLERNTGRAEFEGCGCGAP</sequence>
<comment type="caution">
    <text evidence="1">The sequence shown here is derived from an EMBL/GenBank/DDBJ whole genome shotgun (WGS) entry which is preliminary data.</text>
</comment>
<organism evidence="1 2">
    <name type="scientific">Geomesophilobacter sediminis</name>
    <dbReference type="NCBI Taxonomy" id="2798584"/>
    <lineage>
        <taxon>Bacteria</taxon>
        <taxon>Pseudomonadati</taxon>
        <taxon>Thermodesulfobacteriota</taxon>
        <taxon>Desulfuromonadia</taxon>
        <taxon>Geobacterales</taxon>
        <taxon>Geobacteraceae</taxon>
        <taxon>Geomesophilobacter</taxon>
    </lineage>
</organism>
<gene>
    <name evidence="1" type="ORF">JFN93_01865</name>
</gene>
<dbReference type="AlphaFoldDB" id="A0A8J7JAM2"/>
<name>A0A8J7JAM2_9BACT</name>
<protein>
    <submittedName>
        <fullName evidence="1">Uncharacterized protein</fullName>
    </submittedName>
</protein>
<dbReference type="EMBL" id="JAEMHM010000002">
    <property type="protein sequence ID" value="MBJ6723443.1"/>
    <property type="molecule type" value="Genomic_DNA"/>
</dbReference>
<proteinExistence type="predicted"/>